<name>I2G5I6_USTHO</name>
<feature type="signal peptide" evidence="2">
    <location>
        <begin position="1"/>
        <end position="25"/>
    </location>
</feature>
<dbReference type="EMBL" id="CAGI01000192">
    <property type="protein sequence ID" value="CCF54429.1"/>
    <property type="molecule type" value="Genomic_DNA"/>
</dbReference>
<dbReference type="AlphaFoldDB" id="I2G5I6"/>
<reference evidence="3 4" key="1">
    <citation type="journal article" date="2012" name="Plant Cell">
        <title>Genome comparison of barley and maize smut fungi reveals targeted loss of RNA silencing components and species-specific presence of transposable elements.</title>
        <authorList>
            <person name="Laurie J.D."/>
            <person name="Ali S."/>
            <person name="Linning R."/>
            <person name="Mannhaupt G."/>
            <person name="Wong P."/>
            <person name="Gueldener U."/>
            <person name="Muensterkoetter M."/>
            <person name="Moore R."/>
            <person name="Kahmann R."/>
            <person name="Bakkeren G."/>
            <person name="Schirawski J."/>
        </authorList>
    </citation>
    <scope>NUCLEOTIDE SEQUENCE [LARGE SCALE GENOMIC DNA]</scope>
    <source>
        <strain evidence="4">Uh4875-4</strain>
    </source>
</reference>
<keyword evidence="2" id="KW-0732">Signal</keyword>
<accession>I2G5I6</accession>
<proteinExistence type="predicted"/>
<evidence type="ECO:0000313" key="3">
    <source>
        <dbReference type="EMBL" id="CCF54429.1"/>
    </source>
</evidence>
<keyword evidence="4" id="KW-1185">Reference proteome</keyword>
<dbReference type="HOGENOM" id="CLU_834699_0_0_1"/>
<evidence type="ECO:0000256" key="1">
    <source>
        <dbReference type="SAM" id="MobiDB-lite"/>
    </source>
</evidence>
<protein>
    <submittedName>
        <fullName evidence="3">Conserved uncharacterized protein</fullName>
    </submittedName>
</protein>
<feature type="compositionally biased region" description="Basic and acidic residues" evidence="1">
    <location>
        <begin position="166"/>
        <end position="179"/>
    </location>
</feature>
<dbReference type="Proteomes" id="UP000006174">
    <property type="component" value="Unassembled WGS sequence"/>
</dbReference>
<gene>
    <name evidence="3" type="ORF">UHOR_01863</name>
</gene>
<feature type="region of interest" description="Disordered" evidence="1">
    <location>
        <begin position="166"/>
        <end position="197"/>
    </location>
</feature>
<sequence length="333" mass="36220">MRLTLSWKQSILALVLAAIVLLVNGSPLPPTETFEEFERALSRFTPLAASSSHQLAGRASFLADAGTSSRSINPSIWQPLHPSWALHGRARSAYAFPPTYPPELHYRPTLAEDGFSLGSAPSLPNQSGMFQHVQPQATTAAEGSLAHARWLFTPDYGAQEAHTHRITRPDIKLDHRGRSPAESPRPPNEETAAHPAPHIKVMKPVSARYTLVIEPGDEANALITSMRNRIAGNVPAVAGSAPLSEQKLVELQPTISEDMDKVAVRILWHRTRAKAVILQGQHGPRSFLLTHIVHPDFASSLDAYGYVGVWELDPAHGDEKGSCTCVGSLTFLS</sequence>
<feature type="chain" id="PRO_5003659147" evidence="2">
    <location>
        <begin position="26"/>
        <end position="333"/>
    </location>
</feature>
<organism evidence="3 4">
    <name type="scientific">Ustilago hordei</name>
    <name type="common">Barley covered smut fungus</name>
    <dbReference type="NCBI Taxonomy" id="120017"/>
    <lineage>
        <taxon>Eukaryota</taxon>
        <taxon>Fungi</taxon>
        <taxon>Dikarya</taxon>
        <taxon>Basidiomycota</taxon>
        <taxon>Ustilaginomycotina</taxon>
        <taxon>Ustilaginomycetes</taxon>
        <taxon>Ustilaginales</taxon>
        <taxon>Ustilaginaceae</taxon>
        <taxon>Ustilago</taxon>
    </lineage>
</organism>
<evidence type="ECO:0000313" key="4">
    <source>
        <dbReference type="Proteomes" id="UP000006174"/>
    </source>
</evidence>
<comment type="caution">
    <text evidence="3">The sequence shown here is derived from an EMBL/GenBank/DDBJ whole genome shotgun (WGS) entry which is preliminary data.</text>
</comment>
<evidence type="ECO:0000256" key="2">
    <source>
        <dbReference type="SAM" id="SignalP"/>
    </source>
</evidence>